<comment type="caution">
    <text evidence="1">The sequence shown here is derived from an EMBL/GenBank/DDBJ whole genome shotgun (WGS) entry which is preliminary data.</text>
</comment>
<proteinExistence type="predicted"/>
<dbReference type="EMBL" id="JACBGI020000064">
    <property type="protein sequence ID" value="MBF6059137.1"/>
    <property type="molecule type" value="Genomic_DNA"/>
</dbReference>
<feature type="non-terminal residue" evidence="1">
    <location>
        <position position="1"/>
    </location>
</feature>
<reference evidence="1 2" key="2">
    <citation type="submission" date="2020-11" db="EMBL/GenBank/DDBJ databases">
        <title>Sulfur oxidizing isolate from Hospital Hole Sinkhole.</title>
        <authorList>
            <person name="Scott K.M."/>
        </authorList>
    </citation>
    <scope>NUCLEOTIDE SEQUENCE [LARGE SCALE GENOMIC DNA]</scope>
    <source>
        <strain evidence="1 2">HH1</strain>
    </source>
</reference>
<keyword evidence="2" id="KW-1185">Reference proteome</keyword>
<accession>A0ABS0BZB9</accession>
<dbReference type="Proteomes" id="UP001193680">
    <property type="component" value="Unassembled WGS sequence"/>
</dbReference>
<evidence type="ECO:0000313" key="2">
    <source>
        <dbReference type="Proteomes" id="UP001193680"/>
    </source>
</evidence>
<reference evidence="1 2" key="1">
    <citation type="submission" date="2020-06" db="EMBL/GenBank/DDBJ databases">
        <authorList>
            <person name="Scott K."/>
        </authorList>
    </citation>
    <scope>NUCLEOTIDE SEQUENCE [LARGE SCALE GENOMIC DNA]</scope>
    <source>
        <strain evidence="1 2">HH1</strain>
    </source>
</reference>
<protein>
    <submittedName>
        <fullName evidence="1">Uncharacterized protein</fullName>
    </submittedName>
</protein>
<sequence length="78" mass="8835">VHHYSRDAPNIYAHLHSRGAVEYVDITLLKQINIVIESLRRLLSRMFCGSIVKSAFHGTVADIGPEILRPKVLDDRVL</sequence>
<organism evidence="1 2">
    <name type="scientific">Thiomicrorhabdus heinhorstiae</name>
    <dbReference type="NCBI Taxonomy" id="2748010"/>
    <lineage>
        <taxon>Bacteria</taxon>
        <taxon>Pseudomonadati</taxon>
        <taxon>Pseudomonadota</taxon>
        <taxon>Gammaproteobacteria</taxon>
        <taxon>Thiotrichales</taxon>
        <taxon>Piscirickettsiaceae</taxon>
        <taxon>Thiomicrorhabdus</taxon>
    </lineage>
</organism>
<gene>
    <name evidence="1" type="ORF">H8792_012375</name>
</gene>
<name>A0ABS0BZB9_9GAMM</name>
<dbReference type="RefSeq" id="WP_185979416.1">
    <property type="nucleotide sequence ID" value="NZ_JACBGI020000064.1"/>
</dbReference>
<evidence type="ECO:0000313" key="1">
    <source>
        <dbReference type="EMBL" id="MBF6059137.1"/>
    </source>
</evidence>